<dbReference type="Pfam" id="PF13540">
    <property type="entry name" value="RCC1_2"/>
    <property type="match status" value="3"/>
</dbReference>
<protein>
    <recommendedName>
        <fullName evidence="7">EGF-like domain-containing protein</fullName>
    </recommendedName>
</protein>
<feature type="domain" description="EGF-like" evidence="7">
    <location>
        <begin position="795"/>
        <end position="832"/>
    </location>
</feature>
<dbReference type="OrthoDB" id="512027at2759"/>
<reference evidence="8" key="1">
    <citation type="submission" date="2020-10" db="EMBL/GenBank/DDBJ databases">
        <title>Unveiling of a novel bifunctional photoreceptor, Dualchrome1, isolated from a cosmopolitan green alga.</title>
        <authorList>
            <person name="Suzuki S."/>
            <person name="Kawachi M."/>
        </authorList>
    </citation>
    <scope>NUCLEOTIDE SEQUENCE</scope>
    <source>
        <strain evidence="8">NIES 2893</strain>
    </source>
</reference>
<feature type="disulfide bond" evidence="3">
    <location>
        <begin position="770"/>
        <end position="779"/>
    </location>
</feature>
<dbReference type="PRINTS" id="PR00633">
    <property type="entry name" value="RCCNDNSATION"/>
</dbReference>
<feature type="repeat" description="RCC1" evidence="4">
    <location>
        <begin position="400"/>
        <end position="494"/>
    </location>
</feature>
<dbReference type="Gene3D" id="2.10.25.10">
    <property type="entry name" value="Laminin"/>
    <property type="match status" value="1"/>
</dbReference>
<dbReference type="InterPro" id="IPR051210">
    <property type="entry name" value="Ub_ligase/GEF_domain"/>
</dbReference>
<keyword evidence="2 3" id="KW-1015">Disulfide bond</keyword>
<comment type="caution">
    <text evidence="8">The sequence shown here is derived from an EMBL/GenBank/DDBJ whole genome shotgun (WGS) entry which is preliminary data.</text>
</comment>
<name>A0A830HFL0_9CHLO</name>
<keyword evidence="3" id="KW-0245">EGF-like domain</keyword>
<dbReference type="InterPro" id="IPR013111">
    <property type="entry name" value="EGF_extracell"/>
</dbReference>
<evidence type="ECO:0000256" key="2">
    <source>
        <dbReference type="ARBA" id="ARBA00023157"/>
    </source>
</evidence>
<keyword evidence="6" id="KW-1133">Transmembrane helix</keyword>
<dbReference type="InterPro" id="IPR009091">
    <property type="entry name" value="RCC1/BLIP-II"/>
</dbReference>
<keyword evidence="6" id="KW-0812">Transmembrane</keyword>
<evidence type="ECO:0000256" key="6">
    <source>
        <dbReference type="SAM" id="Phobius"/>
    </source>
</evidence>
<dbReference type="Pfam" id="PF00415">
    <property type="entry name" value="RCC1"/>
    <property type="match status" value="1"/>
</dbReference>
<evidence type="ECO:0000256" key="5">
    <source>
        <dbReference type="SAM" id="MobiDB-lite"/>
    </source>
</evidence>
<feature type="repeat" description="RCC1" evidence="4">
    <location>
        <begin position="51"/>
        <end position="119"/>
    </location>
</feature>
<dbReference type="PANTHER" id="PTHR22870">
    <property type="entry name" value="REGULATOR OF CHROMOSOME CONDENSATION"/>
    <property type="match status" value="1"/>
</dbReference>
<keyword evidence="1" id="KW-0677">Repeat</keyword>
<evidence type="ECO:0000313" key="9">
    <source>
        <dbReference type="Proteomes" id="UP000660262"/>
    </source>
</evidence>
<keyword evidence="9" id="KW-1185">Reference proteome</keyword>
<feature type="repeat" description="RCC1" evidence="4">
    <location>
        <begin position="210"/>
        <end position="264"/>
    </location>
</feature>
<dbReference type="PANTHER" id="PTHR22870:SF466">
    <property type="entry name" value="ANKYRIN REPEAT-CONTAINING PROTEIN"/>
    <property type="match status" value="1"/>
</dbReference>
<accession>A0A830HFL0</accession>
<gene>
    <name evidence="8" type="ORF">PPROV_000333400</name>
</gene>
<evidence type="ECO:0000256" key="3">
    <source>
        <dbReference type="PROSITE-ProRule" id="PRU00076"/>
    </source>
</evidence>
<feature type="compositionally biased region" description="Pro residues" evidence="5">
    <location>
        <begin position="337"/>
        <end position="350"/>
    </location>
</feature>
<feature type="disulfide bond" evidence="3">
    <location>
        <begin position="803"/>
        <end position="820"/>
    </location>
</feature>
<dbReference type="Proteomes" id="UP000660262">
    <property type="component" value="Unassembled WGS sequence"/>
</dbReference>
<feature type="disulfide bond" evidence="3">
    <location>
        <begin position="822"/>
        <end position="831"/>
    </location>
</feature>
<dbReference type="Gene3D" id="2.130.10.30">
    <property type="entry name" value="Regulator of chromosome condensation 1/beta-lactamase-inhibitor protein II"/>
    <property type="match status" value="3"/>
</dbReference>
<feature type="domain" description="EGF-like" evidence="7">
    <location>
        <begin position="742"/>
        <end position="780"/>
    </location>
</feature>
<dbReference type="AlphaFoldDB" id="A0A830HFL0"/>
<feature type="compositionally biased region" description="Pro residues" evidence="5">
    <location>
        <begin position="151"/>
        <end position="169"/>
    </location>
</feature>
<feature type="region of interest" description="Disordered" evidence="5">
    <location>
        <begin position="143"/>
        <end position="171"/>
    </location>
</feature>
<dbReference type="InterPro" id="IPR000742">
    <property type="entry name" value="EGF"/>
</dbReference>
<dbReference type="InterPro" id="IPR000408">
    <property type="entry name" value="Reg_chr_condens"/>
</dbReference>
<proteinExistence type="predicted"/>
<evidence type="ECO:0000259" key="7">
    <source>
        <dbReference type="PROSITE" id="PS50026"/>
    </source>
</evidence>
<dbReference type="PROSITE" id="PS00022">
    <property type="entry name" value="EGF_1"/>
    <property type="match status" value="2"/>
</dbReference>
<sequence>MSRSRTPRVVYLLVIFLVFFSFPIIQKKSVLIMVLGQATAGSTEKSKLAYTRVYAWGDNRYGEAGIGNFPGQSFLPKPAQCSPQPLEALIWENVPKSAPMRGPERIIAGVDHSLAIARDGSLHVWGRNREGQLGLGAEDSETNLETLGGAEPPPPQAPDAPPAAPPPPEKGLIASFEPRRVVVRDKDGTPQPIVDACLGLASTTVVTGAGKVYTWGSNRFGQLGLGDRTVIYTDVPRLVEGPLRGLTIVNVTCGPAHVVALSTEGILAVWGANNEGQLGLGYDCLRPFGEGLDPCLGPRFEPYLVTQNADGNRLPPMKMVSACGHVGGGMRSLLQKSPPPPPPPNPPPPANEFAEQVDAPPPGPGDLLVGSNVTEEEEVVDPAENLGLESAFTVAVDTSNQLWAFGDNYYGQLGIGQEYVRVAHNTETYTRNRFDNVTGKYYNRQVMPVLIGMLGEGTIGEELQPDGSVAVKVTAFPVRNMACGSHHVVVLLNRGEIYAWGDNMQGQLGMGFETTNRETNTRVPTYTPKRVDHFDFYEVQSITQLDENQNVITKVERTLIKGRLKGPPRQRFIKVAAANFATMALTDAGSVYTWGTNSHGEQGTCGCGFCPVHSPKDFKCPRAPPAPPLRAASSAYTFPPMPPLSPRVECTCECMGNTRGCVATGFCNGWANESFCDCGQSGPGVFQGGNKTYERAAKYPSGALADNTGLYEAHAPMQLEFHSQNNHTVTDIAVGGALFLQTSKPCPEDADGMICSRNGECDEATGTCKCKRTFLGRRCQYKCPVAEEEEARLQDNDIEGLVCSGHGVCTPNATLGTAVCTCDDNWFGDKCHLECLKDLDGRYCSGNGTCAYDPNVDAVPYCMCRYHNTRQTRWDAEKGKVVLDEEANEAAKELCAAEKALSEKPGLQIRPDGYCAYHGTKGTPYFSGKKQLVSGHDGYSMCVESGLCGICESAATRRFLSLGYMVSLMLFVYVYVYV</sequence>
<evidence type="ECO:0000256" key="4">
    <source>
        <dbReference type="PROSITE-ProRule" id="PRU00235"/>
    </source>
</evidence>
<dbReference type="SMART" id="SM00181">
    <property type="entry name" value="EGF"/>
    <property type="match status" value="2"/>
</dbReference>
<dbReference type="PROSITE" id="PS50026">
    <property type="entry name" value="EGF_3"/>
    <property type="match status" value="2"/>
</dbReference>
<keyword evidence="6" id="KW-0472">Membrane</keyword>
<feature type="transmembrane region" description="Helical" evidence="6">
    <location>
        <begin position="959"/>
        <end position="977"/>
    </location>
</feature>
<feature type="repeat" description="RCC1" evidence="4">
    <location>
        <begin position="495"/>
        <end position="555"/>
    </location>
</feature>
<dbReference type="Pfam" id="PF07974">
    <property type="entry name" value="EGF_2"/>
    <property type="match status" value="1"/>
</dbReference>
<dbReference type="SUPFAM" id="SSF50985">
    <property type="entry name" value="RCC1/BLIP-II"/>
    <property type="match status" value="2"/>
</dbReference>
<dbReference type="PROSITE" id="PS50012">
    <property type="entry name" value="RCC1_3"/>
    <property type="match status" value="4"/>
</dbReference>
<organism evidence="8 9">
    <name type="scientific">Pycnococcus provasolii</name>
    <dbReference type="NCBI Taxonomy" id="41880"/>
    <lineage>
        <taxon>Eukaryota</taxon>
        <taxon>Viridiplantae</taxon>
        <taxon>Chlorophyta</taxon>
        <taxon>Pseudoscourfieldiophyceae</taxon>
        <taxon>Pseudoscourfieldiales</taxon>
        <taxon>Pycnococcaceae</taxon>
        <taxon>Pycnococcus</taxon>
    </lineage>
</organism>
<evidence type="ECO:0000256" key="1">
    <source>
        <dbReference type="ARBA" id="ARBA00022737"/>
    </source>
</evidence>
<comment type="caution">
    <text evidence="3">Lacks conserved residue(s) required for the propagation of feature annotation.</text>
</comment>
<evidence type="ECO:0000313" key="8">
    <source>
        <dbReference type="EMBL" id="GHP04580.1"/>
    </source>
</evidence>
<feature type="transmembrane region" description="Helical" evidence="6">
    <location>
        <begin position="9"/>
        <end position="25"/>
    </location>
</feature>
<feature type="region of interest" description="Disordered" evidence="5">
    <location>
        <begin position="330"/>
        <end position="370"/>
    </location>
</feature>
<dbReference type="EMBL" id="BNJQ01000008">
    <property type="protein sequence ID" value="GHP04580.1"/>
    <property type="molecule type" value="Genomic_DNA"/>
</dbReference>